<dbReference type="EC" id="2.5.1.3" evidence="9"/>
<feature type="binding site" evidence="9">
    <location>
        <begin position="137"/>
        <end position="139"/>
    </location>
    <ligand>
        <name>2-[(2R,5Z)-2-carboxy-4-methylthiazol-5(2H)-ylidene]ethyl phosphate</name>
        <dbReference type="ChEBI" id="CHEBI:62899"/>
    </ligand>
</feature>
<dbReference type="CDD" id="cd00564">
    <property type="entry name" value="TMP_TenI"/>
    <property type="match status" value="1"/>
</dbReference>
<dbReference type="GO" id="GO:0004789">
    <property type="term" value="F:thiamine-phosphate diphosphorylase activity"/>
    <property type="evidence" value="ECO:0007669"/>
    <property type="project" value="UniProtKB-EC"/>
</dbReference>
<dbReference type="Gene3D" id="3.20.20.70">
    <property type="entry name" value="Aldolase class I"/>
    <property type="match status" value="1"/>
</dbReference>
<dbReference type="HAMAP" id="MF_00097">
    <property type="entry name" value="TMP_synthase"/>
    <property type="match status" value="1"/>
</dbReference>
<keyword evidence="2 9" id="KW-0808">Transferase</keyword>
<evidence type="ECO:0000256" key="5">
    <source>
        <dbReference type="ARBA" id="ARBA00022977"/>
    </source>
</evidence>
<evidence type="ECO:0000256" key="6">
    <source>
        <dbReference type="ARBA" id="ARBA00047334"/>
    </source>
</evidence>
<dbReference type="PANTHER" id="PTHR20857">
    <property type="entry name" value="THIAMINE-PHOSPHATE PYROPHOSPHORYLASE"/>
    <property type="match status" value="1"/>
</dbReference>
<dbReference type="SUPFAM" id="SSF51391">
    <property type="entry name" value="Thiamin phosphate synthase"/>
    <property type="match status" value="1"/>
</dbReference>
<evidence type="ECO:0000256" key="7">
    <source>
        <dbReference type="ARBA" id="ARBA00047851"/>
    </source>
</evidence>
<proteinExistence type="inferred from homology"/>
<protein>
    <recommendedName>
        <fullName evidence="9">Thiamine-phosphate synthase</fullName>
        <shortName evidence="9">TP synthase</shortName>
        <shortName evidence="9">TPS</shortName>
        <ecNumber evidence="9">2.5.1.3</ecNumber>
    </recommendedName>
    <alternativeName>
        <fullName evidence="9">Thiamine-phosphate pyrophosphorylase</fullName>
        <shortName evidence="9">TMP pyrophosphorylase</shortName>
        <shortName evidence="9">TMP-PPase</shortName>
    </alternativeName>
</protein>
<accession>A0ABY4ELU7</accession>
<comment type="function">
    <text evidence="9">Condenses 4-methyl-5-(beta-hydroxyethyl)thiazole monophosphate (THZ-P) and 2-methyl-4-amino-5-hydroxymethyl pyrimidine pyrophosphate (HMP-PP) to form thiamine monophosphate (TMP).</text>
</comment>
<comment type="pathway">
    <text evidence="1 9 11">Cofactor biosynthesis; thiamine diphosphate biosynthesis; thiamine phosphate from 4-amino-2-methyl-5-diphosphomethylpyrimidine and 4-methyl-5-(2-phosphoethyl)-thiazole: step 1/1.</text>
</comment>
<name>A0ABY4ELU7_9BACI</name>
<keyword evidence="4 9" id="KW-0460">Magnesium</keyword>
<comment type="cofactor">
    <cofactor evidence="9">
        <name>Mg(2+)</name>
        <dbReference type="ChEBI" id="CHEBI:18420"/>
    </cofactor>
    <text evidence="9">Binds 1 Mg(2+) ion per subunit.</text>
</comment>
<dbReference type="EMBL" id="CP095073">
    <property type="protein sequence ID" value="UOQ45103.1"/>
    <property type="molecule type" value="Genomic_DNA"/>
</dbReference>
<dbReference type="Pfam" id="PF02581">
    <property type="entry name" value="TMP-TENI"/>
    <property type="match status" value="1"/>
</dbReference>
<comment type="catalytic activity">
    <reaction evidence="6 9 10">
        <text>4-methyl-5-(2-phosphooxyethyl)-thiazole + 4-amino-2-methyl-5-(diphosphooxymethyl)pyrimidine + H(+) = thiamine phosphate + diphosphate</text>
        <dbReference type="Rhea" id="RHEA:22328"/>
        <dbReference type="ChEBI" id="CHEBI:15378"/>
        <dbReference type="ChEBI" id="CHEBI:33019"/>
        <dbReference type="ChEBI" id="CHEBI:37575"/>
        <dbReference type="ChEBI" id="CHEBI:57841"/>
        <dbReference type="ChEBI" id="CHEBI:58296"/>
        <dbReference type="EC" id="2.5.1.3"/>
    </reaction>
</comment>
<evidence type="ECO:0000256" key="4">
    <source>
        <dbReference type="ARBA" id="ARBA00022842"/>
    </source>
</evidence>
<evidence type="ECO:0000256" key="2">
    <source>
        <dbReference type="ARBA" id="ARBA00022679"/>
    </source>
</evidence>
<keyword evidence="3 9" id="KW-0479">Metal-binding</keyword>
<evidence type="ECO:0000259" key="12">
    <source>
        <dbReference type="Pfam" id="PF02581"/>
    </source>
</evidence>
<evidence type="ECO:0000256" key="1">
    <source>
        <dbReference type="ARBA" id="ARBA00005165"/>
    </source>
</evidence>
<dbReference type="NCBIfam" id="TIGR00693">
    <property type="entry name" value="thiE"/>
    <property type="match status" value="1"/>
</dbReference>
<sequence length="205" mass="22193">MDLSLRLRKYLVMGSQDCSRNPEEILREAIAGGITAFQFREKGPHSLQGEEKIELGLKLRALCQKHDVLFIVNDDVELIHALQADGIHVGQDDQSVNDLRPKYPDLIIGLSVSNDEEVEKSPVELVDYLGAGPVFPTTTKHDASPVVGTSWLESLRSSHPHLPLVGIGGITVENARFVINAGADGVAVVSAITKAANVKEAVENL</sequence>
<dbReference type="InterPro" id="IPR034291">
    <property type="entry name" value="TMP_synthase"/>
</dbReference>
<gene>
    <name evidence="9 13" type="primary">thiE</name>
    <name evidence="13" type="ORF">MUN89_03875</name>
</gene>
<dbReference type="InterPro" id="IPR036206">
    <property type="entry name" value="ThiamineP_synth_sf"/>
</dbReference>
<feature type="binding site" evidence="9">
    <location>
        <position position="93"/>
    </location>
    <ligand>
        <name>Mg(2+)</name>
        <dbReference type="ChEBI" id="CHEBI:18420"/>
    </ligand>
</feature>
<evidence type="ECO:0000256" key="11">
    <source>
        <dbReference type="RuleBase" id="RU004253"/>
    </source>
</evidence>
<feature type="binding site" evidence="9">
    <location>
        <position position="111"/>
    </location>
    <ligand>
        <name>4-amino-2-methyl-5-(diphosphooxymethyl)pyrimidine</name>
        <dbReference type="ChEBI" id="CHEBI:57841"/>
    </ligand>
</feature>
<feature type="domain" description="Thiamine phosphate synthase/TenI" evidence="12">
    <location>
        <begin position="10"/>
        <end position="192"/>
    </location>
</feature>
<feature type="binding site" evidence="9">
    <location>
        <position position="73"/>
    </location>
    <ligand>
        <name>4-amino-2-methyl-5-(diphosphooxymethyl)pyrimidine</name>
        <dbReference type="ChEBI" id="CHEBI:57841"/>
    </ligand>
</feature>
<reference evidence="13 14" key="1">
    <citation type="submission" date="2022-04" db="EMBL/GenBank/DDBJ databases">
        <title>Halobacillus sp. isolated from saltern.</title>
        <authorList>
            <person name="Won M."/>
            <person name="Lee C.-M."/>
            <person name="Woen H.-Y."/>
            <person name="Kwon S.-W."/>
        </authorList>
    </citation>
    <scope>NUCLEOTIDE SEQUENCE [LARGE SCALE GENOMIC DNA]</scope>
    <source>
        <strain evidence="13 14">SSBR10-3</strain>
    </source>
</reference>
<evidence type="ECO:0000313" key="14">
    <source>
        <dbReference type="Proteomes" id="UP000831787"/>
    </source>
</evidence>
<keyword evidence="5 9" id="KW-0784">Thiamine biosynthesis</keyword>
<feature type="binding site" evidence="9">
    <location>
        <position position="140"/>
    </location>
    <ligand>
        <name>4-amino-2-methyl-5-(diphosphooxymethyl)pyrimidine</name>
        <dbReference type="ChEBI" id="CHEBI:57841"/>
    </ligand>
</feature>
<comment type="catalytic activity">
    <reaction evidence="7 9 10">
        <text>2-(2-carboxy-4-methylthiazol-5-yl)ethyl phosphate + 4-amino-2-methyl-5-(diphosphooxymethyl)pyrimidine + 2 H(+) = thiamine phosphate + CO2 + diphosphate</text>
        <dbReference type="Rhea" id="RHEA:47848"/>
        <dbReference type="ChEBI" id="CHEBI:15378"/>
        <dbReference type="ChEBI" id="CHEBI:16526"/>
        <dbReference type="ChEBI" id="CHEBI:33019"/>
        <dbReference type="ChEBI" id="CHEBI:37575"/>
        <dbReference type="ChEBI" id="CHEBI:57841"/>
        <dbReference type="ChEBI" id="CHEBI:62890"/>
        <dbReference type="EC" id="2.5.1.3"/>
    </reaction>
</comment>
<comment type="similarity">
    <text evidence="9 10">Belongs to the thiamine-phosphate synthase family.</text>
</comment>
<dbReference type="RefSeq" id="WP_244711563.1">
    <property type="nucleotide sequence ID" value="NZ_CP095073.1"/>
</dbReference>
<evidence type="ECO:0000256" key="9">
    <source>
        <dbReference type="HAMAP-Rule" id="MF_00097"/>
    </source>
</evidence>
<evidence type="ECO:0000256" key="10">
    <source>
        <dbReference type="RuleBase" id="RU003826"/>
    </source>
</evidence>
<evidence type="ECO:0000313" key="13">
    <source>
        <dbReference type="EMBL" id="UOQ45103.1"/>
    </source>
</evidence>
<feature type="binding site" evidence="9">
    <location>
        <position position="74"/>
    </location>
    <ligand>
        <name>Mg(2+)</name>
        <dbReference type="ChEBI" id="CHEBI:18420"/>
    </ligand>
</feature>
<evidence type="ECO:0000256" key="8">
    <source>
        <dbReference type="ARBA" id="ARBA00047883"/>
    </source>
</evidence>
<organism evidence="13 14">
    <name type="scientific">Halobacillus salinarum</name>
    <dbReference type="NCBI Taxonomy" id="2932257"/>
    <lineage>
        <taxon>Bacteria</taxon>
        <taxon>Bacillati</taxon>
        <taxon>Bacillota</taxon>
        <taxon>Bacilli</taxon>
        <taxon>Bacillales</taxon>
        <taxon>Bacillaceae</taxon>
        <taxon>Halobacillus</taxon>
    </lineage>
</organism>
<dbReference type="InterPro" id="IPR013785">
    <property type="entry name" value="Aldolase_TIM"/>
</dbReference>
<evidence type="ECO:0000256" key="3">
    <source>
        <dbReference type="ARBA" id="ARBA00022723"/>
    </source>
</evidence>
<feature type="binding site" evidence="9">
    <location>
        <begin position="38"/>
        <end position="42"/>
    </location>
    <ligand>
        <name>4-amino-2-methyl-5-(diphosphooxymethyl)pyrimidine</name>
        <dbReference type="ChEBI" id="CHEBI:57841"/>
    </ligand>
</feature>
<feature type="binding site" evidence="9">
    <location>
        <position position="169"/>
    </location>
    <ligand>
        <name>2-[(2R,5Z)-2-carboxy-4-methylthiazol-5(2H)-ylidene]ethyl phosphate</name>
        <dbReference type="ChEBI" id="CHEBI:62899"/>
    </ligand>
</feature>
<dbReference type="PANTHER" id="PTHR20857:SF15">
    <property type="entry name" value="THIAMINE-PHOSPHATE SYNTHASE"/>
    <property type="match status" value="1"/>
</dbReference>
<dbReference type="Proteomes" id="UP000831787">
    <property type="component" value="Chromosome"/>
</dbReference>
<keyword evidence="14" id="KW-1185">Reference proteome</keyword>
<feature type="binding site" evidence="9">
    <location>
        <begin position="189"/>
        <end position="190"/>
    </location>
    <ligand>
        <name>2-[(2R,5Z)-2-carboxy-4-methylthiazol-5(2H)-ylidene]ethyl phosphate</name>
        <dbReference type="ChEBI" id="CHEBI:62899"/>
    </ligand>
</feature>
<comment type="catalytic activity">
    <reaction evidence="8 9 10">
        <text>2-[(2R,5Z)-2-carboxy-4-methylthiazol-5(2H)-ylidene]ethyl phosphate + 4-amino-2-methyl-5-(diphosphooxymethyl)pyrimidine + 2 H(+) = thiamine phosphate + CO2 + diphosphate</text>
        <dbReference type="Rhea" id="RHEA:47844"/>
        <dbReference type="ChEBI" id="CHEBI:15378"/>
        <dbReference type="ChEBI" id="CHEBI:16526"/>
        <dbReference type="ChEBI" id="CHEBI:33019"/>
        <dbReference type="ChEBI" id="CHEBI:37575"/>
        <dbReference type="ChEBI" id="CHEBI:57841"/>
        <dbReference type="ChEBI" id="CHEBI:62899"/>
        <dbReference type="EC" id="2.5.1.3"/>
    </reaction>
</comment>
<dbReference type="InterPro" id="IPR022998">
    <property type="entry name" value="ThiamineP_synth_TenI"/>
</dbReference>